<dbReference type="SUPFAM" id="SSF89562">
    <property type="entry name" value="RraA-like"/>
    <property type="match status" value="1"/>
</dbReference>
<gene>
    <name evidence="2" type="ORF">IAB51_08250</name>
</gene>
<dbReference type="Proteomes" id="UP000824002">
    <property type="component" value="Unassembled WGS sequence"/>
</dbReference>
<sequence length="294" mass="33420">MKYLPYDLSAEELTAFTPKWHGERFPDGRPRVPDKILDQIREYVTVTHAWQICKNAGYCWQYLGGFQSTAPKETLVGRALTALYLPLRPDLRETMTERGWKEAAEIGDMVSWPIQRLSERDVYVADVFGKLRDGPVIGERLSAAIYARSHNGCVHNCAVRDLDGILEIEGFCVFHRGMDPSHASPDTVMLGGINCPMRMEGITVMPGDVVLAKGDCVIFIPPHLAEYCAVSGMVTAYRDRFAKLRMAERRYTPGEIDAEWKEEIEEDFRSWLSGLPDVPFTTEVMERLQGERLW</sequence>
<evidence type="ECO:0000313" key="2">
    <source>
        <dbReference type="EMBL" id="HIS76785.1"/>
    </source>
</evidence>
<keyword evidence="1" id="KW-0460">Magnesium</keyword>
<dbReference type="GO" id="GO:0046872">
    <property type="term" value="F:metal ion binding"/>
    <property type="evidence" value="ECO:0007669"/>
    <property type="project" value="UniProtKB-KW"/>
</dbReference>
<keyword evidence="1" id="KW-0479">Metal-binding</keyword>
<proteinExistence type="predicted"/>
<name>A0A9D1FP62_9FIRM</name>
<evidence type="ECO:0000256" key="1">
    <source>
        <dbReference type="PIRSR" id="PIRSR605493-1"/>
    </source>
</evidence>
<comment type="caution">
    <text evidence="2">The sequence shown here is derived from an EMBL/GenBank/DDBJ whole genome shotgun (WGS) entry which is preliminary data.</text>
</comment>
<organism evidence="2 3">
    <name type="scientific">Candidatus Merdivicinus excrementipullorum</name>
    <dbReference type="NCBI Taxonomy" id="2840867"/>
    <lineage>
        <taxon>Bacteria</taxon>
        <taxon>Bacillati</taxon>
        <taxon>Bacillota</taxon>
        <taxon>Clostridia</taxon>
        <taxon>Eubacteriales</taxon>
        <taxon>Oscillospiraceae</taxon>
        <taxon>Oscillospiraceae incertae sedis</taxon>
        <taxon>Candidatus Merdivicinus</taxon>
    </lineage>
</organism>
<dbReference type="Gene3D" id="3.50.30.40">
    <property type="entry name" value="Ribonuclease E inhibitor RraA/RraA-like"/>
    <property type="match status" value="1"/>
</dbReference>
<feature type="binding site" evidence="1">
    <location>
        <position position="161"/>
    </location>
    <ligand>
        <name>Mg(2+)</name>
        <dbReference type="ChEBI" id="CHEBI:18420"/>
    </ligand>
</feature>
<dbReference type="AlphaFoldDB" id="A0A9D1FP62"/>
<protein>
    <submittedName>
        <fullName evidence="2">RraA family protein</fullName>
    </submittedName>
</protein>
<dbReference type="Pfam" id="PF03737">
    <property type="entry name" value="RraA-like"/>
    <property type="match status" value="1"/>
</dbReference>
<accession>A0A9D1FP62</accession>
<reference evidence="2" key="2">
    <citation type="journal article" date="2021" name="PeerJ">
        <title>Extensive microbial diversity within the chicken gut microbiome revealed by metagenomics and culture.</title>
        <authorList>
            <person name="Gilroy R."/>
            <person name="Ravi A."/>
            <person name="Getino M."/>
            <person name="Pursley I."/>
            <person name="Horton D.L."/>
            <person name="Alikhan N.F."/>
            <person name="Baker D."/>
            <person name="Gharbi K."/>
            <person name="Hall N."/>
            <person name="Watson M."/>
            <person name="Adriaenssens E.M."/>
            <person name="Foster-Nyarko E."/>
            <person name="Jarju S."/>
            <person name="Secka A."/>
            <person name="Antonio M."/>
            <person name="Oren A."/>
            <person name="Chaudhuri R.R."/>
            <person name="La Ragione R."/>
            <person name="Hildebrand F."/>
            <person name="Pallen M.J."/>
        </authorList>
    </citation>
    <scope>NUCLEOTIDE SEQUENCE</scope>
    <source>
        <strain evidence="2">CHK199-13235</strain>
    </source>
</reference>
<feature type="binding site" evidence="1">
    <location>
        <begin position="138"/>
        <end position="141"/>
    </location>
    <ligand>
        <name>substrate</name>
    </ligand>
</feature>
<comment type="cofactor">
    <cofactor evidence="1">
        <name>Mg(2+)</name>
        <dbReference type="ChEBI" id="CHEBI:18420"/>
    </cofactor>
</comment>
<dbReference type="InterPro" id="IPR005493">
    <property type="entry name" value="RraA/RraA-like"/>
</dbReference>
<evidence type="ECO:0000313" key="3">
    <source>
        <dbReference type="Proteomes" id="UP000824002"/>
    </source>
</evidence>
<feature type="binding site" evidence="1">
    <location>
        <position position="160"/>
    </location>
    <ligand>
        <name>substrate</name>
    </ligand>
</feature>
<dbReference type="EMBL" id="DVJP01000054">
    <property type="protein sequence ID" value="HIS76785.1"/>
    <property type="molecule type" value="Genomic_DNA"/>
</dbReference>
<dbReference type="InterPro" id="IPR036704">
    <property type="entry name" value="RraA/RraA-like_sf"/>
</dbReference>
<reference evidence="2" key="1">
    <citation type="submission" date="2020-10" db="EMBL/GenBank/DDBJ databases">
        <authorList>
            <person name="Gilroy R."/>
        </authorList>
    </citation>
    <scope>NUCLEOTIDE SEQUENCE</scope>
    <source>
        <strain evidence="2">CHK199-13235</strain>
    </source>
</reference>